<evidence type="ECO:0000313" key="1">
    <source>
        <dbReference type="EMBL" id="GHO90116.1"/>
    </source>
</evidence>
<protein>
    <submittedName>
        <fullName evidence="1">Uncharacterized protein</fullName>
    </submittedName>
</protein>
<keyword evidence="2" id="KW-1185">Reference proteome</keyword>
<comment type="caution">
    <text evidence="1">The sequence shown here is derived from an EMBL/GenBank/DDBJ whole genome shotgun (WGS) entry which is preliminary data.</text>
</comment>
<sequence length="389" mass="43152">MGEAAAFAQVLTHTGILKTIQEEARFACARFGTYDVIDFIVVLIGYMVSGEPTLKAFYERLAPFAKPFMALFGRNQLPHRSTLSRFLSALDQSAVEALRACFQEDVLARNPFASPSGLFDRMEKQWTVVDVDGTRQAARQRALPPTDALPAPHRRFDQVCAPGYQGRKRGEVVRSRTVILQAHTHQFLGTFGGSGNGDYRGELRRAIQVITSYATRLGLPTSSILLRLDGLYGDAAPLLDVLFADLGVIARSRAYHLLDLDIVRQRLLRAPDHVSTHPESGMIRALYDCPAVPLTSTGPRCALQRRWLKVIRSETISLTENVTIPMRSSTTISSEAVLTCAERAHWRLSWEQRLTRNARPSDAPRLFITLHGLPATFASSFGFDLLATA</sequence>
<reference evidence="1" key="1">
    <citation type="submission" date="2020-10" db="EMBL/GenBank/DDBJ databases">
        <title>Taxonomic study of unclassified bacteria belonging to the class Ktedonobacteria.</title>
        <authorList>
            <person name="Yabe S."/>
            <person name="Wang C.M."/>
            <person name="Zheng Y."/>
            <person name="Sakai Y."/>
            <person name="Cavaletti L."/>
            <person name="Monciardini P."/>
            <person name="Donadio S."/>
        </authorList>
    </citation>
    <scope>NUCLEOTIDE SEQUENCE</scope>
    <source>
        <strain evidence="1">ID150040</strain>
    </source>
</reference>
<organism evidence="1 2">
    <name type="scientific">Reticulibacter mediterranei</name>
    <dbReference type="NCBI Taxonomy" id="2778369"/>
    <lineage>
        <taxon>Bacteria</taxon>
        <taxon>Bacillati</taxon>
        <taxon>Chloroflexota</taxon>
        <taxon>Ktedonobacteria</taxon>
        <taxon>Ktedonobacterales</taxon>
        <taxon>Reticulibacteraceae</taxon>
        <taxon>Reticulibacter</taxon>
    </lineage>
</organism>
<accession>A0A8J3I8Z8</accession>
<gene>
    <name evidence="1" type="ORF">KSF_001640</name>
</gene>
<name>A0A8J3I8Z8_9CHLR</name>
<proteinExistence type="predicted"/>
<dbReference type="AlphaFoldDB" id="A0A8J3I8Z8"/>
<evidence type="ECO:0000313" key="2">
    <source>
        <dbReference type="Proteomes" id="UP000597444"/>
    </source>
</evidence>
<dbReference type="RefSeq" id="WP_236064769.1">
    <property type="nucleotide sequence ID" value="NZ_BNJK01000001.1"/>
</dbReference>
<dbReference type="Proteomes" id="UP000597444">
    <property type="component" value="Unassembled WGS sequence"/>
</dbReference>
<dbReference type="EMBL" id="BNJK01000001">
    <property type="protein sequence ID" value="GHO90116.1"/>
    <property type="molecule type" value="Genomic_DNA"/>
</dbReference>